<sequence length="123" mass="14599">MHAKELEFLRPLLALRRTENYWEDSTPKNVLDKMQAVSKQAKRQSVSKQAKHQSVIKQAKSLRRANCRLQHVLPLRHLWEMRSPHHPFVLVYLLEQTYMQQEGGLLNRILTACWTLWPVCWKG</sequence>
<proteinExistence type="predicted"/>
<dbReference type="Proteomes" id="UP000228934">
    <property type="component" value="Unassembled WGS sequence"/>
</dbReference>
<keyword evidence="2" id="KW-1185">Reference proteome</keyword>
<evidence type="ECO:0000313" key="2">
    <source>
        <dbReference type="Proteomes" id="UP000228934"/>
    </source>
</evidence>
<dbReference type="AlphaFoldDB" id="A0A2G9RQJ0"/>
<evidence type="ECO:0000313" key="1">
    <source>
        <dbReference type="EMBL" id="PIO29463.1"/>
    </source>
</evidence>
<accession>A0A2G9RQJ0</accession>
<name>A0A2G9RQJ0_AQUCT</name>
<reference evidence="2" key="1">
    <citation type="journal article" date="2017" name="Nat. Commun.">
        <title>The North American bullfrog draft genome provides insight into hormonal regulation of long noncoding RNA.</title>
        <authorList>
            <person name="Hammond S.A."/>
            <person name="Warren R.L."/>
            <person name="Vandervalk B.P."/>
            <person name="Kucuk E."/>
            <person name="Khan H."/>
            <person name="Gibb E.A."/>
            <person name="Pandoh P."/>
            <person name="Kirk H."/>
            <person name="Zhao Y."/>
            <person name="Jones M."/>
            <person name="Mungall A.J."/>
            <person name="Coope R."/>
            <person name="Pleasance S."/>
            <person name="Moore R.A."/>
            <person name="Holt R.A."/>
            <person name="Round J.M."/>
            <person name="Ohora S."/>
            <person name="Walle B.V."/>
            <person name="Veldhoen N."/>
            <person name="Helbing C.C."/>
            <person name="Birol I."/>
        </authorList>
    </citation>
    <scope>NUCLEOTIDE SEQUENCE [LARGE SCALE GENOMIC DNA]</scope>
</reference>
<protein>
    <submittedName>
        <fullName evidence="1">Uncharacterized protein</fullName>
    </submittedName>
</protein>
<gene>
    <name evidence="1" type="ORF">AB205_0047500</name>
</gene>
<organism evidence="1 2">
    <name type="scientific">Aquarana catesbeiana</name>
    <name type="common">American bullfrog</name>
    <name type="synonym">Rana catesbeiana</name>
    <dbReference type="NCBI Taxonomy" id="8400"/>
    <lineage>
        <taxon>Eukaryota</taxon>
        <taxon>Metazoa</taxon>
        <taxon>Chordata</taxon>
        <taxon>Craniata</taxon>
        <taxon>Vertebrata</taxon>
        <taxon>Euteleostomi</taxon>
        <taxon>Amphibia</taxon>
        <taxon>Batrachia</taxon>
        <taxon>Anura</taxon>
        <taxon>Neobatrachia</taxon>
        <taxon>Ranoidea</taxon>
        <taxon>Ranidae</taxon>
        <taxon>Aquarana</taxon>
    </lineage>
</organism>
<dbReference type="EMBL" id="KV933601">
    <property type="protein sequence ID" value="PIO29463.1"/>
    <property type="molecule type" value="Genomic_DNA"/>
</dbReference>